<reference evidence="2 3" key="1">
    <citation type="submission" date="2021-06" db="EMBL/GenBank/DDBJ databases">
        <authorList>
            <person name="Palmer J.M."/>
        </authorList>
    </citation>
    <scope>NUCLEOTIDE SEQUENCE [LARGE SCALE GENOMIC DNA]</scope>
    <source>
        <strain evidence="3">if_2019</strain>
        <tissue evidence="2">Muscle</tissue>
    </source>
</reference>
<gene>
    <name evidence="2" type="ORF">ILYODFUR_030354</name>
</gene>
<keyword evidence="3" id="KW-1185">Reference proteome</keyword>
<dbReference type="EMBL" id="JAHRIQ010016072">
    <property type="protein sequence ID" value="MEQ2226733.1"/>
    <property type="molecule type" value="Genomic_DNA"/>
</dbReference>
<comment type="caution">
    <text evidence="2">The sequence shown here is derived from an EMBL/GenBank/DDBJ whole genome shotgun (WGS) entry which is preliminary data.</text>
</comment>
<evidence type="ECO:0008006" key="4">
    <source>
        <dbReference type="Google" id="ProtNLM"/>
    </source>
</evidence>
<evidence type="ECO:0000313" key="2">
    <source>
        <dbReference type="EMBL" id="MEQ2226733.1"/>
    </source>
</evidence>
<feature type="region of interest" description="Disordered" evidence="1">
    <location>
        <begin position="1"/>
        <end position="35"/>
    </location>
</feature>
<sequence length="77" mass="8458">MSAKPTKEVIVQQTSKLSLEDEGEPSHSIDRGPRGNLVHCQLGQRVDSSFPWLATDASLCMLKETGRTHHPCSVKLS</sequence>
<dbReference type="Proteomes" id="UP001482620">
    <property type="component" value="Unassembled WGS sequence"/>
</dbReference>
<feature type="compositionally biased region" description="Basic and acidic residues" evidence="1">
    <location>
        <begin position="24"/>
        <end position="33"/>
    </location>
</feature>
<evidence type="ECO:0000256" key="1">
    <source>
        <dbReference type="SAM" id="MobiDB-lite"/>
    </source>
</evidence>
<protein>
    <recommendedName>
        <fullName evidence="4">Prolactin receptor</fullName>
    </recommendedName>
</protein>
<name>A0ABV0T4V7_9TELE</name>
<proteinExistence type="predicted"/>
<accession>A0ABV0T4V7</accession>
<evidence type="ECO:0000313" key="3">
    <source>
        <dbReference type="Proteomes" id="UP001482620"/>
    </source>
</evidence>
<organism evidence="2 3">
    <name type="scientific">Ilyodon furcidens</name>
    <name type="common">goldbreast splitfin</name>
    <dbReference type="NCBI Taxonomy" id="33524"/>
    <lineage>
        <taxon>Eukaryota</taxon>
        <taxon>Metazoa</taxon>
        <taxon>Chordata</taxon>
        <taxon>Craniata</taxon>
        <taxon>Vertebrata</taxon>
        <taxon>Euteleostomi</taxon>
        <taxon>Actinopterygii</taxon>
        <taxon>Neopterygii</taxon>
        <taxon>Teleostei</taxon>
        <taxon>Neoteleostei</taxon>
        <taxon>Acanthomorphata</taxon>
        <taxon>Ovalentaria</taxon>
        <taxon>Atherinomorphae</taxon>
        <taxon>Cyprinodontiformes</taxon>
        <taxon>Goodeidae</taxon>
        <taxon>Ilyodon</taxon>
    </lineage>
</organism>